<comment type="caution">
    <text evidence="10">The sequence shown here is derived from an EMBL/GenBank/DDBJ whole genome shotgun (WGS) entry which is preliminary data.</text>
</comment>
<evidence type="ECO:0000313" key="11">
    <source>
        <dbReference type="Proteomes" id="UP000289340"/>
    </source>
</evidence>
<evidence type="ECO:0000313" key="10">
    <source>
        <dbReference type="EMBL" id="RZB99800.1"/>
    </source>
</evidence>
<keyword evidence="9" id="KW-0443">Lipid metabolism</keyword>
<keyword evidence="6" id="KW-0547">Nucleotide-binding</keyword>
<evidence type="ECO:0000256" key="1">
    <source>
        <dbReference type="ARBA" id="ARBA00004870"/>
    </source>
</evidence>
<dbReference type="GO" id="GO:0016020">
    <property type="term" value="C:membrane"/>
    <property type="evidence" value="ECO:0007669"/>
    <property type="project" value="GOC"/>
</dbReference>
<comment type="pathway">
    <text evidence="1">Glycolipid biosynthesis; lipid IV(A) biosynthesis; lipid IV(A) from (3R)-3-hydroxytetradecanoyl-[acyl-carrier-protein] and UDP-N-acetyl-alpha-D-glucosamine: step 6/6.</text>
</comment>
<dbReference type="GO" id="GO:0009029">
    <property type="term" value="F:lipid-A 4'-kinase activity"/>
    <property type="evidence" value="ECO:0007669"/>
    <property type="project" value="UniProtKB-EC"/>
</dbReference>
<evidence type="ECO:0000256" key="3">
    <source>
        <dbReference type="ARBA" id="ARBA00022516"/>
    </source>
</evidence>
<evidence type="ECO:0000256" key="5">
    <source>
        <dbReference type="ARBA" id="ARBA00022679"/>
    </source>
</evidence>
<evidence type="ECO:0000256" key="4">
    <source>
        <dbReference type="ARBA" id="ARBA00022556"/>
    </source>
</evidence>
<evidence type="ECO:0000256" key="2">
    <source>
        <dbReference type="ARBA" id="ARBA00012071"/>
    </source>
</evidence>
<gene>
    <name evidence="10" type="ORF">D0Y65_022275</name>
</gene>
<dbReference type="PANTHER" id="PTHR42724:SF1">
    <property type="entry name" value="TETRAACYLDISACCHARIDE 4'-KINASE, MITOCHONDRIAL-RELATED"/>
    <property type="match status" value="1"/>
</dbReference>
<evidence type="ECO:0000256" key="8">
    <source>
        <dbReference type="ARBA" id="ARBA00022840"/>
    </source>
</evidence>
<keyword evidence="4" id="KW-0441">Lipid A biosynthesis</keyword>
<evidence type="ECO:0000256" key="6">
    <source>
        <dbReference type="ARBA" id="ARBA00022741"/>
    </source>
</evidence>
<dbReference type="GO" id="GO:0005524">
    <property type="term" value="F:ATP binding"/>
    <property type="evidence" value="ECO:0007669"/>
    <property type="project" value="UniProtKB-KW"/>
</dbReference>
<dbReference type="EC" id="2.7.1.130" evidence="2"/>
<dbReference type="EMBL" id="QZWG01000008">
    <property type="protein sequence ID" value="RZB99800.1"/>
    <property type="molecule type" value="Genomic_DNA"/>
</dbReference>
<dbReference type="InterPro" id="IPR003758">
    <property type="entry name" value="LpxK"/>
</dbReference>
<keyword evidence="3" id="KW-0444">Lipid biosynthesis</keyword>
<keyword evidence="8" id="KW-0067">ATP-binding</keyword>
<dbReference type="Proteomes" id="UP000289340">
    <property type="component" value="Chromosome 8"/>
</dbReference>
<accession>A0A445JMW1</accession>
<dbReference type="GO" id="GO:0009245">
    <property type="term" value="P:lipid A biosynthetic process"/>
    <property type="evidence" value="ECO:0007669"/>
    <property type="project" value="UniProtKB-KW"/>
</dbReference>
<keyword evidence="5" id="KW-0808">Transferase</keyword>
<proteinExistence type="predicted"/>
<organism evidence="10 11">
    <name type="scientific">Glycine soja</name>
    <name type="common">Wild soybean</name>
    <dbReference type="NCBI Taxonomy" id="3848"/>
    <lineage>
        <taxon>Eukaryota</taxon>
        <taxon>Viridiplantae</taxon>
        <taxon>Streptophyta</taxon>
        <taxon>Embryophyta</taxon>
        <taxon>Tracheophyta</taxon>
        <taxon>Spermatophyta</taxon>
        <taxon>Magnoliopsida</taxon>
        <taxon>eudicotyledons</taxon>
        <taxon>Gunneridae</taxon>
        <taxon>Pentapetalae</taxon>
        <taxon>rosids</taxon>
        <taxon>fabids</taxon>
        <taxon>Fabales</taxon>
        <taxon>Fabaceae</taxon>
        <taxon>Papilionoideae</taxon>
        <taxon>50 kb inversion clade</taxon>
        <taxon>NPAAA clade</taxon>
        <taxon>indigoferoid/millettioid clade</taxon>
        <taxon>Phaseoleae</taxon>
        <taxon>Glycine</taxon>
        <taxon>Glycine subgen. Soja</taxon>
    </lineage>
</organism>
<evidence type="ECO:0000256" key="7">
    <source>
        <dbReference type="ARBA" id="ARBA00022777"/>
    </source>
</evidence>
<sequence length="124" mass="14211">MAAMATTKEQETTMMAVREAQGRNKNDVIEGQQRVAVENWPTDIEMMRAKLGELDGKFVPKPIVVTTEKDYDRDPEILKLLHPFKVFVLCSALKVLPYRGSTEDSFKKFLKDHLKLELPPALRH</sequence>
<protein>
    <recommendedName>
        <fullName evidence="2">tetraacyldisaccharide 4'-kinase</fullName>
        <ecNumber evidence="2">2.7.1.130</ecNumber>
    </recommendedName>
</protein>
<dbReference type="AlphaFoldDB" id="A0A445JMW1"/>
<evidence type="ECO:0000256" key="9">
    <source>
        <dbReference type="ARBA" id="ARBA00023098"/>
    </source>
</evidence>
<reference evidence="10 11" key="1">
    <citation type="submission" date="2018-09" db="EMBL/GenBank/DDBJ databases">
        <title>A high-quality reference genome of wild soybean provides a powerful tool to mine soybean genomes.</title>
        <authorList>
            <person name="Xie M."/>
            <person name="Chung C.Y.L."/>
            <person name="Li M.-W."/>
            <person name="Wong F.-L."/>
            <person name="Chan T.-F."/>
            <person name="Lam H.-M."/>
        </authorList>
    </citation>
    <scope>NUCLEOTIDE SEQUENCE [LARGE SCALE GENOMIC DNA]</scope>
    <source>
        <strain evidence="11">cv. W05</strain>
        <tissue evidence="10">Hypocotyl of etiolated seedlings</tissue>
    </source>
</reference>
<name>A0A445JMW1_GLYSO</name>
<dbReference type="PANTHER" id="PTHR42724">
    <property type="entry name" value="TETRAACYLDISACCHARIDE 4'-KINASE"/>
    <property type="match status" value="1"/>
</dbReference>
<keyword evidence="7 10" id="KW-0418">Kinase</keyword>
<keyword evidence="11" id="KW-1185">Reference proteome</keyword>